<evidence type="ECO:0000313" key="1">
    <source>
        <dbReference type="EMBL" id="KER21478.1"/>
    </source>
</evidence>
<proteinExistence type="predicted"/>
<reference evidence="1 2" key="1">
    <citation type="submission" date="2013-11" db="EMBL/GenBank/DDBJ databases">
        <title>Opisthorchis viverrini - life in the bile duct.</title>
        <authorList>
            <person name="Young N.D."/>
            <person name="Nagarajan N."/>
            <person name="Lin S.J."/>
            <person name="Korhonen P.K."/>
            <person name="Jex A.R."/>
            <person name="Hall R.S."/>
            <person name="Safavi-Hemami H."/>
            <person name="Kaewkong W."/>
            <person name="Bertrand D."/>
            <person name="Gao S."/>
            <person name="Seet Q."/>
            <person name="Wongkham S."/>
            <person name="Teh B.T."/>
            <person name="Wongkham C."/>
            <person name="Intapan P.M."/>
            <person name="Maleewong W."/>
            <person name="Yang X."/>
            <person name="Hu M."/>
            <person name="Wang Z."/>
            <person name="Hofmann A."/>
            <person name="Sternberg P.W."/>
            <person name="Tan P."/>
            <person name="Wang J."/>
            <person name="Gasser R.B."/>
        </authorList>
    </citation>
    <scope>NUCLEOTIDE SEQUENCE [LARGE SCALE GENOMIC DNA]</scope>
</reference>
<accession>A0A074Z391</accession>
<sequence>MDQKPDRCAPRTSKDSQCLTIDVFGVLLESGWNTGSAILNAPNKPDNNKQATPLWYRSLESKNHQKLRWLGHILPMPFAGKRFSLVKIKVADAGEGQPLTWHTGMKEITKHLPAVGATRRSG</sequence>
<dbReference type="AlphaFoldDB" id="A0A074Z391"/>
<keyword evidence="2" id="KW-1185">Reference proteome</keyword>
<protein>
    <submittedName>
        <fullName evidence="1">Uncharacterized protein</fullName>
    </submittedName>
</protein>
<dbReference type="KEGG" id="ovi:T265_10212"/>
<gene>
    <name evidence="1" type="ORF">T265_10212</name>
</gene>
<dbReference type="CTD" id="20324380"/>
<evidence type="ECO:0000313" key="2">
    <source>
        <dbReference type="Proteomes" id="UP000054324"/>
    </source>
</evidence>
<name>A0A074Z391_OPIVI</name>
<dbReference type="RefSeq" id="XP_009174783.1">
    <property type="nucleotide sequence ID" value="XM_009176519.1"/>
</dbReference>
<dbReference type="Proteomes" id="UP000054324">
    <property type="component" value="Unassembled WGS sequence"/>
</dbReference>
<organism evidence="1 2">
    <name type="scientific">Opisthorchis viverrini</name>
    <name type="common">Southeast Asian liver fluke</name>
    <dbReference type="NCBI Taxonomy" id="6198"/>
    <lineage>
        <taxon>Eukaryota</taxon>
        <taxon>Metazoa</taxon>
        <taxon>Spiralia</taxon>
        <taxon>Lophotrochozoa</taxon>
        <taxon>Platyhelminthes</taxon>
        <taxon>Trematoda</taxon>
        <taxon>Digenea</taxon>
        <taxon>Opisthorchiida</taxon>
        <taxon>Opisthorchiata</taxon>
        <taxon>Opisthorchiidae</taxon>
        <taxon>Opisthorchis</taxon>
    </lineage>
</organism>
<dbReference type="GeneID" id="20324380"/>
<dbReference type="EMBL" id="KL596964">
    <property type="protein sequence ID" value="KER21478.1"/>
    <property type="molecule type" value="Genomic_DNA"/>
</dbReference>